<evidence type="ECO:0000313" key="2">
    <source>
        <dbReference type="Proteomes" id="UP001293254"/>
    </source>
</evidence>
<gene>
    <name evidence="1" type="ORF">Salat_2089600</name>
</gene>
<dbReference type="EMBL" id="JACGWO010000008">
    <property type="protein sequence ID" value="KAK4421391.1"/>
    <property type="molecule type" value="Genomic_DNA"/>
</dbReference>
<protein>
    <submittedName>
        <fullName evidence="1">Uncharacterized protein</fullName>
    </submittedName>
</protein>
<reference evidence="1" key="1">
    <citation type="submission" date="2020-06" db="EMBL/GenBank/DDBJ databases">
        <authorList>
            <person name="Li T."/>
            <person name="Hu X."/>
            <person name="Zhang T."/>
            <person name="Song X."/>
            <person name="Zhang H."/>
            <person name="Dai N."/>
            <person name="Sheng W."/>
            <person name="Hou X."/>
            <person name="Wei L."/>
        </authorList>
    </citation>
    <scope>NUCLEOTIDE SEQUENCE</scope>
    <source>
        <strain evidence="1">3651</strain>
        <tissue evidence="1">Leaf</tissue>
    </source>
</reference>
<reference evidence="1" key="2">
    <citation type="journal article" date="2024" name="Plant">
        <title>Genomic evolution and insights into agronomic trait innovations of Sesamum species.</title>
        <authorList>
            <person name="Miao H."/>
            <person name="Wang L."/>
            <person name="Qu L."/>
            <person name="Liu H."/>
            <person name="Sun Y."/>
            <person name="Le M."/>
            <person name="Wang Q."/>
            <person name="Wei S."/>
            <person name="Zheng Y."/>
            <person name="Lin W."/>
            <person name="Duan Y."/>
            <person name="Cao H."/>
            <person name="Xiong S."/>
            <person name="Wang X."/>
            <person name="Wei L."/>
            <person name="Li C."/>
            <person name="Ma Q."/>
            <person name="Ju M."/>
            <person name="Zhao R."/>
            <person name="Li G."/>
            <person name="Mu C."/>
            <person name="Tian Q."/>
            <person name="Mei H."/>
            <person name="Zhang T."/>
            <person name="Gao T."/>
            <person name="Zhang H."/>
        </authorList>
    </citation>
    <scope>NUCLEOTIDE SEQUENCE</scope>
    <source>
        <strain evidence="1">3651</strain>
    </source>
</reference>
<sequence>METNLNQTKDIVLDLNQTKNAIPAVVSNSSEETPTEFHMSTSLQHVSSYMSSAQTTRNCPPGDTSDAARPFHFVVSPPIVDIQNQPPKSLEILKPFVSSAHDPTHDHLCHHETLHTHRPINQVSQCHIKPKTTLLYTASSSRKRPAPLQSLT</sequence>
<comment type="caution">
    <text evidence="1">The sequence shown here is derived from an EMBL/GenBank/DDBJ whole genome shotgun (WGS) entry which is preliminary data.</text>
</comment>
<dbReference type="AlphaFoldDB" id="A0AAE1Y098"/>
<dbReference type="Proteomes" id="UP001293254">
    <property type="component" value="Unassembled WGS sequence"/>
</dbReference>
<accession>A0AAE1Y098</accession>
<keyword evidence="2" id="KW-1185">Reference proteome</keyword>
<name>A0AAE1Y098_9LAMI</name>
<evidence type="ECO:0000313" key="1">
    <source>
        <dbReference type="EMBL" id="KAK4421391.1"/>
    </source>
</evidence>
<proteinExistence type="predicted"/>
<organism evidence="1 2">
    <name type="scientific">Sesamum alatum</name>
    <dbReference type="NCBI Taxonomy" id="300844"/>
    <lineage>
        <taxon>Eukaryota</taxon>
        <taxon>Viridiplantae</taxon>
        <taxon>Streptophyta</taxon>
        <taxon>Embryophyta</taxon>
        <taxon>Tracheophyta</taxon>
        <taxon>Spermatophyta</taxon>
        <taxon>Magnoliopsida</taxon>
        <taxon>eudicotyledons</taxon>
        <taxon>Gunneridae</taxon>
        <taxon>Pentapetalae</taxon>
        <taxon>asterids</taxon>
        <taxon>lamiids</taxon>
        <taxon>Lamiales</taxon>
        <taxon>Pedaliaceae</taxon>
        <taxon>Sesamum</taxon>
    </lineage>
</organism>